<organism evidence="2 3">
    <name type="scientific">Caenispirillum salinarum AK4</name>
    <dbReference type="NCBI Taxonomy" id="1238182"/>
    <lineage>
        <taxon>Bacteria</taxon>
        <taxon>Pseudomonadati</taxon>
        <taxon>Pseudomonadota</taxon>
        <taxon>Alphaproteobacteria</taxon>
        <taxon>Rhodospirillales</taxon>
        <taxon>Novispirillaceae</taxon>
        <taxon>Caenispirillum</taxon>
    </lineage>
</organism>
<dbReference type="GO" id="GO:0020037">
    <property type="term" value="F:heme binding"/>
    <property type="evidence" value="ECO:0007669"/>
    <property type="project" value="InterPro"/>
</dbReference>
<protein>
    <submittedName>
        <fullName evidence="2">Putative cytochrome C-like protein</fullName>
    </submittedName>
</protein>
<dbReference type="RefSeq" id="WP_009542938.1">
    <property type="nucleotide sequence ID" value="NZ_ANHY01000039.1"/>
</dbReference>
<comment type="caution">
    <text evidence="2">The sequence shown here is derived from an EMBL/GenBank/DDBJ whole genome shotgun (WGS) entry which is preliminary data.</text>
</comment>
<evidence type="ECO:0000313" key="2">
    <source>
        <dbReference type="EMBL" id="EKV26082.1"/>
    </source>
</evidence>
<keyword evidence="3" id="KW-1185">Reference proteome</keyword>
<dbReference type="GO" id="GO:0009055">
    <property type="term" value="F:electron transfer activity"/>
    <property type="evidence" value="ECO:0007669"/>
    <property type="project" value="InterPro"/>
</dbReference>
<evidence type="ECO:0000313" key="3">
    <source>
        <dbReference type="Proteomes" id="UP000009881"/>
    </source>
</evidence>
<sequence>MIRTVTVAAAASAVAAGLWLSAVPGASAHGGATGIVKERMDLMKAMGDSMKTLTAMMQGKAPYDAETVRREAEAIAKRGGDDLVTLFPEGTAHDPSEALPAIWTEPARFNSLADDLTTYADALAKAADNNHGGGMGAPSADMNAMMGGASAQDMMGAGSGGMGAMMGGASAQDMMGAGSGGMGAMMGGGSSPSPEALADMPPQAAFMQLSNTCGACHDDYRMKKD</sequence>
<keyword evidence="1" id="KW-0732">Signal</keyword>
<name>K9GM06_9PROT</name>
<feature type="chain" id="PRO_5003930930" evidence="1">
    <location>
        <begin position="29"/>
        <end position="225"/>
    </location>
</feature>
<dbReference type="PROSITE" id="PS51009">
    <property type="entry name" value="CYTCII"/>
    <property type="match status" value="1"/>
</dbReference>
<dbReference type="GO" id="GO:0022900">
    <property type="term" value="P:electron transport chain"/>
    <property type="evidence" value="ECO:0007669"/>
    <property type="project" value="InterPro"/>
</dbReference>
<dbReference type="eggNOG" id="COG3909">
    <property type="taxonomic scope" value="Bacteria"/>
</dbReference>
<dbReference type="OrthoDB" id="9811729at2"/>
<dbReference type="PATRIC" id="fig|1238182.3.peg.4498"/>
<gene>
    <name evidence="2" type="ORF">C882_2947</name>
</gene>
<dbReference type="Pfam" id="PF01322">
    <property type="entry name" value="Cytochrom_C_2"/>
    <property type="match status" value="1"/>
</dbReference>
<dbReference type="InterPro" id="IPR002321">
    <property type="entry name" value="Cyt_c_II"/>
</dbReference>
<evidence type="ECO:0000256" key="1">
    <source>
        <dbReference type="SAM" id="SignalP"/>
    </source>
</evidence>
<dbReference type="Proteomes" id="UP000009881">
    <property type="component" value="Unassembled WGS sequence"/>
</dbReference>
<feature type="signal peptide" evidence="1">
    <location>
        <begin position="1"/>
        <end position="28"/>
    </location>
</feature>
<dbReference type="InterPro" id="IPR010980">
    <property type="entry name" value="Cyt_c/b562"/>
</dbReference>
<dbReference type="SUPFAM" id="SSF47175">
    <property type="entry name" value="Cytochromes"/>
    <property type="match status" value="1"/>
</dbReference>
<dbReference type="STRING" id="1238182.C882_2947"/>
<dbReference type="Gene3D" id="1.20.120.10">
    <property type="entry name" value="Cytochrome c/b562"/>
    <property type="match status" value="1"/>
</dbReference>
<accession>K9GM06</accession>
<reference evidence="2 3" key="1">
    <citation type="journal article" date="2013" name="Genome Announc.">
        <title>Draft Genome Sequence of an Alphaproteobacterium, Caenispirillum salinarum AK4(T), Isolated from a Solar Saltern.</title>
        <authorList>
            <person name="Khatri I."/>
            <person name="Singh A."/>
            <person name="Korpole S."/>
            <person name="Pinnaka A.K."/>
            <person name="Subramanian S."/>
        </authorList>
    </citation>
    <scope>NUCLEOTIDE SEQUENCE [LARGE SCALE GENOMIC DNA]</scope>
    <source>
        <strain evidence="2 3">AK4</strain>
    </source>
</reference>
<dbReference type="GO" id="GO:0005506">
    <property type="term" value="F:iron ion binding"/>
    <property type="evidence" value="ECO:0007669"/>
    <property type="project" value="InterPro"/>
</dbReference>
<dbReference type="AlphaFoldDB" id="K9GM06"/>
<proteinExistence type="predicted"/>
<dbReference type="EMBL" id="ANHY01000039">
    <property type="protein sequence ID" value="EKV26082.1"/>
    <property type="molecule type" value="Genomic_DNA"/>
</dbReference>